<evidence type="ECO:0000313" key="1">
    <source>
        <dbReference type="EMBL" id="KAK8897271.1"/>
    </source>
</evidence>
<sequence>MNIYKDTDETNTEKLTDSRIDELNNAETKIENYWENFLFLFQSGNYAGALEKFSAIASFFYGKPASYVDIAHSLKIPDFICQAVRSIENVEMLKEILRFSMHLLANGTFSTFIFFFQNGFFSQIDNFLNSENTSLINSALAIISGVLSDFVYMKQPIPFNITPQRLQEILPNLVSYGSIFLLIGNIFFEMPETTNMEDYILFAFNIFNPYISSNSTNRFFNGVIFLFQRNPSRFWPVIQQYLPLINSLILLDENNFSLTKREENRNIALKTLCGLIGGPKPVKKAVEKDLPFHNLIIASSISRGEMKYMSMKLLAKSIKSHANDLSIVLDSDTYNSIPPCIESGEFSEKIGCLHLLVSLIIQCSDDIRVRCFFDTNFLLIISDFIDIDNLEMTKYALKITNLILSYQNNLIESFRNQDTIERIEEVKLNSTDPKIIKYCHSILNLVMNPIGNDNL</sequence>
<accession>A0ABR2L2Q1</accession>
<protein>
    <submittedName>
        <fullName evidence="1">Uncharacterized protein</fullName>
    </submittedName>
</protein>
<proteinExistence type="predicted"/>
<name>A0ABR2L2Q1_9EUKA</name>
<evidence type="ECO:0000313" key="2">
    <source>
        <dbReference type="Proteomes" id="UP001470230"/>
    </source>
</evidence>
<dbReference type="Gene3D" id="1.25.10.10">
    <property type="entry name" value="Leucine-rich Repeat Variant"/>
    <property type="match status" value="1"/>
</dbReference>
<keyword evidence="2" id="KW-1185">Reference proteome</keyword>
<dbReference type="InterPro" id="IPR011989">
    <property type="entry name" value="ARM-like"/>
</dbReference>
<dbReference type="InterPro" id="IPR016024">
    <property type="entry name" value="ARM-type_fold"/>
</dbReference>
<organism evidence="1 2">
    <name type="scientific">Tritrichomonas musculus</name>
    <dbReference type="NCBI Taxonomy" id="1915356"/>
    <lineage>
        <taxon>Eukaryota</taxon>
        <taxon>Metamonada</taxon>
        <taxon>Parabasalia</taxon>
        <taxon>Tritrichomonadida</taxon>
        <taxon>Tritrichomonadidae</taxon>
        <taxon>Tritrichomonas</taxon>
    </lineage>
</organism>
<dbReference type="Proteomes" id="UP001470230">
    <property type="component" value="Unassembled WGS sequence"/>
</dbReference>
<dbReference type="EMBL" id="JAPFFF010000002">
    <property type="protein sequence ID" value="KAK8897271.1"/>
    <property type="molecule type" value="Genomic_DNA"/>
</dbReference>
<comment type="caution">
    <text evidence="1">The sequence shown here is derived from an EMBL/GenBank/DDBJ whole genome shotgun (WGS) entry which is preliminary data.</text>
</comment>
<reference evidence="1 2" key="1">
    <citation type="submission" date="2024-04" db="EMBL/GenBank/DDBJ databases">
        <title>Tritrichomonas musculus Genome.</title>
        <authorList>
            <person name="Alves-Ferreira E."/>
            <person name="Grigg M."/>
            <person name="Lorenzi H."/>
            <person name="Galac M."/>
        </authorList>
    </citation>
    <scope>NUCLEOTIDE SEQUENCE [LARGE SCALE GENOMIC DNA]</scope>
    <source>
        <strain evidence="1 2">EAF2021</strain>
    </source>
</reference>
<gene>
    <name evidence="1" type="ORF">M9Y10_015211</name>
</gene>
<dbReference type="SUPFAM" id="SSF48371">
    <property type="entry name" value="ARM repeat"/>
    <property type="match status" value="1"/>
</dbReference>